<reference evidence="3" key="1">
    <citation type="submission" date="2017-02" db="UniProtKB">
        <authorList>
            <consortium name="WormBaseParasite"/>
        </authorList>
    </citation>
    <scope>IDENTIFICATION</scope>
</reference>
<sequence>MTPNPTSSKTGATQFDELYTALINANINVRSIWLQQYGLTVGIYTNSYDWDQIAGGATVYNVMLWYWKVNGAGTSGETPANYNDFRSFGGWSKPSVKQFAQSEYTCGVLSNRDIYTTSTSVDSSDKVVPGKVVVGGLRLNSVTPGAKAEVRE</sequence>
<name>A0A0N4Y229_NIPBR</name>
<proteinExistence type="predicted"/>
<evidence type="ECO:0000313" key="3">
    <source>
        <dbReference type="WBParaSite" id="NBR_0000972501-mRNA-1"/>
    </source>
</evidence>
<dbReference type="PANTHER" id="PTHR23208">
    <property type="entry name" value="LYSOZYME PROTEIN"/>
    <property type="match status" value="1"/>
</dbReference>
<dbReference type="AlphaFoldDB" id="A0A0N4Y229"/>
<gene>
    <name evidence="1" type="ORF">NBR_LOCUS9726</name>
</gene>
<dbReference type="EMBL" id="UYSL01020185">
    <property type="protein sequence ID" value="VDL73315.1"/>
    <property type="molecule type" value="Genomic_DNA"/>
</dbReference>
<dbReference type="SUPFAM" id="SSF51445">
    <property type="entry name" value="(Trans)glycosidases"/>
    <property type="match status" value="1"/>
</dbReference>
<accession>A0A0N4Y229</accession>
<dbReference type="PANTHER" id="PTHR23208:SF36">
    <property type="entry name" value="LYSOZYME-RELATED"/>
    <property type="match status" value="1"/>
</dbReference>
<dbReference type="InterPro" id="IPR051595">
    <property type="entry name" value="GH25_Enzymes"/>
</dbReference>
<dbReference type="GO" id="GO:0007165">
    <property type="term" value="P:signal transduction"/>
    <property type="evidence" value="ECO:0007669"/>
    <property type="project" value="TreeGrafter"/>
</dbReference>
<keyword evidence="2" id="KW-1185">Reference proteome</keyword>
<organism evidence="3">
    <name type="scientific">Nippostrongylus brasiliensis</name>
    <name type="common">Rat hookworm</name>
    <dbReference type="NCBI Taxonomy" id="27835"/>
    <lineage>
        <taxon>Eukaryota</taxon>
        <taxon>Metazoa</taxon>
        <taxon>Ecdysozoa</taxon>
        <taxon>Nematoda</taxon>
        <taxon>Chromadorea</taxon>
        <taxon>Rhabditida</taxon>
        <taxon>Rhabditina</taxon>
        <taxon>Rhabditomorpha</taxon>
        <taxon>Strongyloidea</taxon>
        <taxon>Heligmosomidae</taxon>
        <taxon>Nippostrongylus</taxon>
    </lineage>
</organism>
<evidence type="ECO:0000313" key="2">
    <source>
        <dbReference type="Proteomes" id="UP000271162"/>
    </source>
</evidence>
<protein>
    <submittedName>
        <fullName evidence="3">Lysozyme</fullName>
    </submittedName>
</protein>
<evidence type="ECO:0000313" key="1">
    <source>
        <dbReference type="EMBL" id="VDL73315.1"/>
    </source>
</evidence>
<dbReference type="InterPro" id="IPR017853">
    <property type="entry name" value="GH"/>
</dbReference>
<dbReference type="Proteomes" id="UP000271162">
    <property type="component" value="Unassembled WGS sequence"/>
</dbReference>
<dbReference type="Gene3D" id="3.20.20.80">
    <property type="entry name" value="Glycosidases"/>
    <property type="match status" value="1"/>
</dbReference>
<dbReference type="GO" id="GO:0045087">
    <property type="term" value="P:innate immune response"/>
    <property type="evidence" value="ECO:0007669"/>
    <property type="project" value="TreeGrafter"/>
</dbReference>
<dbReference type="WBParaSite" id="NBR_0000972501-mRNA-1">
    <property type="protein sequence ID" value="NBR_0000972501-mRNA-1"/>
    <property type="gene ID" value="NBR_0000972501"/>
</dbReference>
<reference evidence="1 2" key="2">
    <citation type="submission" date="2018-11" db="EMBL/GenBank/DDBJ databases">
        <authorList>
            <consortium name="Pathogen Informatics"/>
        </authorList>
    </citation>
    <scope>NUCLEOTIDE SEQUENCE [LARGE SCALE GENOMIC DNA]</scope>
</reference>